<dbReference type="PANTHER" id="PTHR47948">
    <property type="entry name" value="TRANS-CINNAMATE 4-MONOOXYGENASE"/>
    <property type="match status" value="1"/>
</dbReference>
<keyword evidence="9 20" id="KW-0408">Iron</keyword>
<dbReference type="EMBL" id="JAIWQS010000004">
    <property type="protein sequence ID" value="KAJ8768139.1"/>
    <property type="molecule type" value="Genomic_DNA"/>
</dbReference>
<evidence type="ECO:0000256" key="10">
    <source>
        <dbReference type="ARBA" id="ARBA00023033"/>
    </source>
</evidence>
<dbReference type="GO" id="GO:0005506">
    <property type="term" value="F:iron ion binding"/>
    <property type="evidence" value="ECO:0007669"/>
    <property type="project" value="InterPro"/>
</dbReference>
<keyword evidence="11 22" id="KW-0472">Membrane</keyword>
<dbReference type="Pfam" id="PF00067">
    <property type="entry name" value="p450"/>
    <property type="match status" value="1"/>
</dbReference>
<feature type="binding site" description="axial binding residue" evidence="20">
    <location>
        <position position="467"/>
    </location>
    <ligand>
        <name>heme</name>
        <dbReference type="ChEBI" id="CHEBI:30413"/>
    </ligand>
    <ligandPart>
        <name>Fe</name>
        <dbReference type="ChEBI" id="CHEBI:18248"/>
    </ligandPart>
</feature>
<dbReference type="InterPro" id="IPR036396">
    <property type="entry name" value="Cyt_P450_sf"/>
</dbReference>
<dbReference type="InterPro" id="IPR001128">
    <property type="entry name" value="Cyt_P450"/>
</dbReference>
<dbReference type="EC" id="1.14.14.91" evidence="13"/>
<comment type="caution">
    <text evidence="23">The sequence shown here is derived from an EMBL/GenBank/DDBJ whole genome shotgun (WGS) entry which is preliminary data.</text>
</comment>
<sequence length="525" mass="60377">MGFGTKSIFCILSTLALLSFSKFVLLKPITFLILPLVIVYLFSLVYNHSKNLPPGPFAIPIFGNWLQVGNDLNHRLLASMSEVYGPVFLLKLGVRNLTVVSDPELANQVLHTQGVEFGSRPRNVVFDIFTDNGQDMVFTIYGDHWRRMRRIMTLPFFTNKVVHQYSFMWEKEMDEVVGDLKVDENVRIKGIVIRRRLQLMLYNIMYGMMFDARFRSMEDPLFIEATKFNSERSRLAQSFEYNYGDFIPILRPFLRGYLDKCRDLQKRRLAFFNNYFIEERRKIMAANGENHNINCAIDYIIDAQMKGEITEENVLYIVENINVAAIETTLWSMEWAIAELVNHPTVQRKLRDEIKAVLKGEPVTESNLHQLPYLLATVKETLRLHTPIPLLVPHMNLQEAKLGVYTIPKESKVVVNAWWLANNPKWWKDPEEFRPERFFEEETGTDAIAGGKVDFRYLPFGVGRRSCPGIILALPILGIVIAKLVSNFEMKTPPGVEKIDVSEKGGQFSLHIANHSTVVLEPIVG</sequence>
<evidence type="ECO:0000313" key="23">
    <source>
        <dbReference type="EMBL" id="KAJ8768139.1"/>
    </source>
</evidence>
<dbReference type="InterPro" id="IPR002401">
    <property type="entry name" value="Cyt_P450_E_grp-I"/>
</dbReference>
<evidence type="ECO:0000256" key="21">
    <source>
        <dbReference type="RuleBase" id="RU000461"/>
    </source>
</evidence>
<dbReference type="GO" id="GO:0009808">
    <property type="term" value="P:lignin metabolic process"/>
    <property type="evidence" value="ECO:0007669"/>
    <property type="project" value="UniProtKB-ARBA"/>
</dbReference>
<evidence type="ECO:0000256" key="19">
    <source>
        <dbReference type="ARBA" id="ARBA00048198"/>
    </source>
</evidence>
<evidence type="ECO:0000256" key="17">
    <source>
        <dbReference type="ARBA" id="ARBA00042998"/>
    </source>
</evidence>
<dbReference type="Gene3D" id="1.10.630.10">
    <property type="entry name" value="Cytochrome P450"/>
    <property type="match status" value="1"/>
</dbReference>
<proteinExistence type="inferred from homology"/>
<keyword evidence="7 22" id="KW-1133">Transmembrane helix</keyword>
<dbReference type="SUPFAM" id="SSF48264">
    <property type="entry name" value="Cytochrome P450"/>
    <property type="match status" value="1"/>
</dbReference>
<evidence type="ECO:0000256" key="6">
    <source>
        <dbReference type="ARBA" id="ARBA00022723"/>
    </source>
</evidence>
<evidence type="ECO:0000256" key="4">
    <source>
        <dbReference type="ARBA" id="ARBA00022617"/>
    </source>
</evidence>
<dbReference type="PRINTS" id="PR00385">
    <property type="entry name" value="P450"/>
</dbReference>
<dbReference type="PRINTS" id="PR00463">
    <property type="entry name" value="EP450I"/>
</dbReference>
<feature type="transmembrane region" description="Helical" evidence="22">
    <location>
        <begin position="31"/>
        <end position="47"/>
    </location>
</feature>
<evidence type="ECO:0000256" key="2">
    <source>
        <dbReference type="ARBA" id="ARBA00004167"/>
    </source>
</evidence>
<dbReference type="FunFam" id="1.10.630.10:FF:000013">
    <property type="entry name" value="Trans-cinnamate 4-monooxygenase"/>
    <property type="match status" value="1"/>
</dbReference>
<comment type="similarity">
    <text evidence="3 21">Belongs to the cytochrome P450 family.</text>
</comment>
<dbReference type="PANTHER" id="PTHR47948:SF3">
    <property type="entry name" value="OS02G0467000 PROTEIN"/>
    <property type="match status" value="1"/>
</dbReference>
<evidence type="ECO:0000256" key="14">
    <source>
        <dbReference type="ARBA" id="ARBA00040090"/>
    </source>
</evidence>
<evidence type="ECO:0000256" key="7">
    <source>
        <dbReference type="ARBA" id="ARBA00022989"/>
    </source>
</evidence>
<evidence type="ECO:0000256" key="22">
    <source>
        <dbReference type="SAM" id="Phobius"/>
    </source>
</evidence>
<evidence type="ECO:0000256" key="9">
    <source>
        <dbReference type="ARBA" id="ARBA00023004"/>
    </source>
</evidence>
<comment type="catalytic activity">
    <reaction evidence="19">
        <text>(E)-cinnamate + reduced [NADPH--hemoprotein reductase] + O2 = (E)-4-coumarate + oxidized [NADPH--hemoprotein reductase] + H2O + H(+)</text>
        <dbReference type="Rhea" id="RHEA:10608"/>
        <dbReference type="Rhea" id="RHEA-COMP:11964"/>
        <dbReference type="Rhea" id="RHEA-COMP:11965"/>
        <dbReference type="ChEBI" id="CHEBI:12876"/>
        <dbReference type="ChEBI" id="CHEBI:15377"/>
        <dbReference type="ChEBI" id="CHEBI:15378"/>
        <dbReference type="ChEBI" id="CHEBI:15379"/>
        <dbReference type="ChEBI" id="CHEBI:15669"/>
        <dbReference type="ChEBI" id="CHEBI:57618"/>
        <dbReference type="ChEBI" id="CHEBI:58210"/>
        <dbReference type="EC" id="1.14.14.91"/>
    </reaction>
</comment>
<evidence type="ECO:0000313" key="24">
    <source>
        <dbReference type="Proteomes" id="UP001159364"/>
    </source>
</evidence>
<evidence type="ECO:0000256" key="8">
    <source>
        <dbReference type="ARBA" id="ARBA00023002"/>
    </source>
</evidence>
<evidence type="ECO:0000256" key="20">
    <source>
        <dbReference type="PIRSR" id="PIRSR602401-1"/>
    </source>
</evidence>
<evidence type="ECO:0000256" key="15">
    <source>
        <dbReference type="ARBA" id="ARBA00041322"/>
    </source>
</evidence>
<evidence type="ECO:0000256" key="13">
    <source>
        <dbReference type="ARBA" id="ARBA00038946"/>
    </source>
</evidence>
<dbReference type="InterPro" id="IPR017972">
    <property type="entry name" value="Cyt_P450_CS"/>
</dbReference>
<keyword evidence="24" id="KW-1185">Reference proteome</keyword>
<reference evidence="23 24" key="1">
    <citation type="submission" date="2021-09" db="EMBL/GenBank/DDBJ databases">
        <title>Genomic insights and catalytic innovation underlie evolution of tropane alkaloids biosynthesis.</title>
        <authorList>
            <person name="Wang Y.-J."/>
            <person name="Tian T."/>
            <person name="Huang J.-P."/>
            <person name="Huang S.-X."/>
        </authorList>
    </citation>
    <scope>NUCLEOTIDE SEQUENCE [LARGE SCALE GENOMIC DNA]</scope>
    <source>
        <strain evidence="23">KIB-2018</strain>
        <tissue evidence="23">Leaf</tissue>
    </source>
</reference>
<dbReference type="AlphaFoldDB" id="A0AAV8TPW7"/>
<keyword evidence="5 22" id="KW-0812">Transmembrane</keyword>
<comment type="cofactor">
    <cofactor evidence="1 20">
        <name>heme</name>
        <dbReference type="ChEBI" id="CHEBI:30413"/>
    </cofactor>
</comment>
<comment type="subcellular location">
    <subcellularLocation>
        <location evidence="2">Membrane</location>
        <topology evidence="2">Single-pass membrane protein</topology>
    </subcellularLocation>
</comment>
<dbReference type="GO" id="GO:0016710">
    <property type="term" value="F:trans-cinnamate 4-monooxygenase activity"/>
    <property type="evidence" value="ECO:0007669"/>
    <property type="project" value="UniProtKB-EC"/>
</dbReference>
<protein>
    <recommendedName>
        <fullName evidence="14">Trans-cinnamate 4-monooxygenase</fullName>
        <ecNumber evidence="13">1.14.14.91</ecNumber>
    </recommendedName>
    <alternativeName>
        <fullName evidence="15">Cinnamic acid 4-hydroxylase</fullName>
    </alternativeName>
    <alternativeName>
        <fullName evidence="17">Cytochrome P450 73</fullName>
    </alternativeName>
    <alternativeName>
        <fullName evidence="16">Cytochrome P450C4H</fullName>
    </alternativeName>
</protein>
<evidence type="ECO:0000256" key="16">
    <source>
        <dbReference type="ARBA" id="ARBA00042815"/>
    </source>
</evidence>
<evidence type="ECO:0000256" key="12">
    <source>
        <dbReference type="ARBA" id="ARBA00037893"/>
    </source>
</evidence>
<dbReference type="GO" id="GO:0016020">
    <property type="term" value="C:membrane"/>
    <property type="evidence" value="ECO:0007669"/>
    <property type="project" value="UniProtKB-SubCell"/>
</dbReference>
<evidence type="ECO:0000256" key="3">
    <source>
        <dbReference type="ARBA" id="ARBA00010617"/>
    </source>
</evidence>
<evidence type="ECO:0000256" key="5">
    <source>
        <dbReference type="ARBA" id="ARBA00022692"/>
    </source>
</evidence>
<comment type="pathway">
    <text evidence="12">Phenylpropanoid metabolism; trans-4-coumarate biosynthesis; trans-4-coumarate from trans-cinnamate: step 1/1.</text>
</comment>
<dbReference type="Proteomes" id="UP001159364">
    <property type="component" value="Linkage Group LG04"/>
</dbReference>
<keyword evidence="6 20" id="KW-0479">Metal-binding</keyword>
<comment type="function">
    <text evidence="18">Catalyzes the first oxidative step of the phenylpropanoid pathway in higher plants by transforming trans-cinnamate into p-coumarate. The compounds formed by this pathway are essential components for lignification, pollination, and defense against ultraviolet light, predators and pathogens.</text>
</comment>
<evidence type="ECO:0000256" key="1">
    <source>
        <dbReference type="ARBA" id="ARBA00001971"/>
    </source>
</evidence>
<organism evidence="23 24">
    <name type="scientific">Erythroxylum novogranatense</name>
    <dbReference type="NCBI Taxonomy" id="1862640"/>
    <lineage>
        <taxon>Eukaryota</taxon>
        <taxon>Viridiplantae</taxon>
        <taxon>Streptophyta</taxon>
        <taxon>Embryophyta</taxon>
        <taxon>Tracheophyta</taxon>
        <taxon>Spermatophyta</taxon>
        <taxon>Magnoliopsida</taxon>
        <taxon>eudicotyledons</taxon>
        <taxon>Gunneridae</taxon>
        <taxon>Pentapetalae</taxon>
        <taxon>rosids</taxon>
        <taxon>fabids</taxon>
        <taxon>Malpighiales</taxon>
        <taxon>Erythroxylaceae</taxon>
        <taxon>Erythroxylum</taxon>
    </lineage>
</organism>
<keyword evidence="8 21" id="KW-0560">Oxidoreductase</keyword>
<accession>A0AAV8TPW7</accession>
<name>A0AAV8TPW7_9ROSI</name>
<dbReference type="GO" id="GO:0020037">
    <property type="term" value="F:heme binding"/>
    <property type="evidence" value="ECO:0007669"/>
    <property type="project" value="InterPro"/>
</dbReference>
<evidence type="ECO:0000256" key="18">
    <source>
        <dbReference type="ARBA" id="ARBA00045946"/>
    </source>
</evidence>
<keyword evidence="10 21" id="KW-0503">Monooxygenase</keyword>
<gene>
    <name evidence="23" type="ORF">K2173_021079</name>
</gene>
<dbReference type="PROSITE" id="PS00086">
    <property type="entry name" value="CYTOCHROME_P450"/>
    <property type="match status" value="1"/>
</dbReference>
<evidence type="ECO:0000256" key="11">
    <source>
        <dbReference type="ARBA" id="ARBA00023136"/>
    </source>
</evidence>
<keyword evidence="4 20" id="KW-0349">Heme</keyword>